<accession>A0A559J3V4</accession>
<evidence type="ECO:0000256" key="5">
    <source>
        <dbReference type="ARBA" id="ARBA00011738"/>
    </source>
</evidence>
<evidence type="ECO:0000313" key="12">
    <source>
        <dbReference type="Proteomes" id="UP000318102"/>
    </source>
</evidence>
<comment type="similarity">
    <text evidence="4">Belongs to the cysteine synthase/cystathionine beta-synthase family. SbnA subfamily.</text>
</comment>
<evidence type="ECO:0000256" key="6">
    <source>
        <dbReference type="ARBA" id="ARBA00012331"/>
    </source>
</evidence>
<dbReference type="OrthoDB" id="9808024at2"/>
<evidence type="ECO:0000256" key="4">
    <source>
        <dbReference type="ARBA" id="ARBA00008519"/>
    </source>
</evidence>
<proteinExistence type="inferred from homology"/>
<comment type="function">
    <text evidence="2">Catalyzes the synthesis of N-((2S)-2-amino-2-carboxyethyl)-L-glutamate (ACEGA) from O-phospho-L-serine and L-glutamate. Involved in the biosynthesis of L-2,3-diaminopropionic acid (L-Dap), a precursor of staphyloferrin B and antibiotics.</text>
</comment>
<dbReference type="GO" id="GO:0016765">
    <property type="term" value="F:transferase activity, transferring alkyl or aryl (other than methyl) groups"/>
    <property type="evidence" value="ECO:0007669"/>
    <property type="project" value="UniProtKB-ARBA"/>
</dbReference>
<dbReference type="EC" id="2.5.1.140" evidence="6"/>
<dbReference type="InterPro" id="IPR001926">
    <property type="entry name" value="TrpB-like_PALP"/>
</dbReference>
<evidence type="ECO:0000256" key="1">
    <source>
        <dbReference type="ARBA" id="ARBA00001933"/>
    </source>
</evidence>
<sequence>MRMVNTIEARAFPDNGVLSLIGNTPLLKLERIVSQNRFSLYGKLEMCNPGSSMKDRTALSMIKEAWKRGDINEDTTIIESSSGNLAVGLAQLANYLGLRFICVLDPKTNQQTIKVLRAYGAIIDMVNEPDPVTGEYLQARINRVSWLKENTPNSFWCNQYANLDNPLAHRHLMNEIMTVLDGQLDYLFLSVSTCGTFRGCFEYIQQHGLNTKIVAVDALGSVIFGDKGKAKRLIPGHGAARVPELFQSGMEYQQVHVTDMECVEGCRLLLQRESILAGGSSGAIITAIKRLEPEISDNSTCVAILADSGERYMDTVYSEEWVQSHLKGGRIDE</sequence>
<keyword evidence="12" id="KW-1185">Reference proteome</keyword>
<dbReference type="AlphaFoldDB" id="A0A559J3V4"/>
<dbReference type="NCBIfam" id="TIGR03945">
    <property type="entry name" value="PLP_SbnA_fam"/>
    <property type="match status" value="1"/>
</dbReference>
<gene>
    <name evidence="11" type="primary">sbnA</name>
    <name evidence="11" type="ORF">FPZ44_03335</name>
</gene>
<keyword evidence="9" id="KW-0663">Pyridoxal phosphate</keyword>
<dbReference type="GO" id="GO:0006535">
    <property type="term" value="P:cysteine biosynthetic process from serine"/>
    <property type="evidence" value="ECO:0007669"/>
    <property type="project" value="InterPro"/>
</dbReference>
<comment type="subunit">
    <text evidence="5">Homodimer.</text>
</comment>
<feature type="domain" description="Tryptophan synthase beta chain-like PALP" evidence="10">
    <location>
        <begin position="19"/>
        <end position="307"/>
    </location>
</feature>
<evidence type="ECO:0000256" key="7">
    <source>
        <dbReference type="ARBA" id="ARBA00016985"/>
    </source>
</evidence>
<dbReference type="InterPro" id="IPR050214">
    <property type="entry name" value="Cys_Synth/Cystath_Beta-Synth"/>
</dbReference>
<evidence type="ECO:0000256" key="2">
    <source>
        <dbReference type="ARBA" id="ARBA00004056"/>
    </source>
</evidence>
<evidence type="ECO:0000256" key="8">
    <source>
        <dbReference type="ARBA" id="ARBA00022679"/>
    </source>
</evidence>
<dbReference type="PROSITE" id="PS00901">
    <property type="entry name" value="CYS_SYNTHASE"/>
    <property type="match status" value="1"/>
</dbReference>
<dbReference type="Proteomes" id="UP000318102">
    <property type="component" value="Unassembled WGS sequence"/>
</dbReference>
<dbReference type="InterPro" id="IPR023927">
    <property type="entry name" value="SbnA"/>
</dbReference>
<comment type="caution">
    <text evidence="11">The sequence shown here is derived from an EMBL/GenBank/DDBJ whole genome shotgun (WGS) entry which is preliminary data.</text>
</comment>
<organism evidence="11 12">
    <name type="scientific">Paenibacillus agilis</name>
    <dbReference type="NCBI Taxonomy" id="3020863"/>
    <lineage>
        <taxon>Bacteria</taxon>
        <taxon>Bacillati</taxon>
        <taxon>Bacillota</taxon>
        <taxon>Bacilli</taxon>
        <taxon>Bacillales</taxon>
        <taxon>Paenibacillaceae</taxon>
        <taxon>Paenibacillus</taxon>
    </lineage>
</organism>
<dbReference type="SUPFAM" id="SSF53686">
    <property type="entry name" value="Tryptophan synthase beta subunit-like PLP-dependent enzymes"/>
    <property type="match status" value="1"/>
</dbReference>
<evidence type="ECO:0000256" key="9">
    <source>
        <dbReference type="ARBA" id="ARBA00022898"/>
    </source>
</evidence>
<dbReference type="Gene3D" id="3.40.50.1100">
    <property type="match status" value="2"/>
</dbReference>
<dbReference type="InterPro" id="IPR036052">
    <property type="entry name" value="TrpB-like_PALP_sf"/>
</dbReference>
<evidence type="ECO:0000259" key="10">
    <source>
        <dbReference type="Pfam" id="PF00291"/>
    </source>
</evidence>
<protein>
    <recommendedName>
        <fullName evidence="7">N-(2-amino-2-carboxyethyl)-L-glutamate synthase</fullName>
        <ecNumber evidence="6">2.5.1.140</ecNumber>
    </recommendedName>
</protein>
<dbReference type="Pfam" id="PF00291">
    <property type="entry name" value="PALP"/>
    <property type="match status" value="1"/>
</dbReference>
<dbReference type="EMBL" id="VNJK01000001">
    <property type="protein sequence ID" value="TVX94557.1"/>
    <property type="molecule type" value="Genomic_DNA"/>
</dbReference>
<comment type="cofactor">
    <cofactor evidence="1">
        <name>pyridoxal 5'-phosphate</name>
        <dbReference type="ChEBI" id="CHEBI:597326"/>
    </cofactor>
</comment>
<evidence type="ECO:0000256" key="3">
    <source>
        <dbReference type="ARBA" id="ARBA00004924"/>
    </source>
</evidence>
<dbReference type="InterPro" id="IPR001216">
    <property type="entry name" value="P-phosphate_BS"/>
</dbReference>
<name>A0A559J3V4_9BACL</name>
<dbReference type="CDD" id="cd01561">
    <property type="entry name" value="CBS_like"/>
    <property type="match status" value="1"/>
</dbReference>
<reference evidence="11 12" key="1">
    <citation type="submission" date="2019-07" db="EMBL/GenBank/DDBJ databases">
        <authorList>
            <person name="Kim J."/>
        </authorList>
    </citation>
    <scope>NUCLEOTIDE SEQUENCE [LARGE SCALE GENOMIC DNA]</scope>
    <source>
        <strain evidence="11 12">N4</strain>
    </source>
</reference>
<dbReference type="PANTHER" id="PTHR10314">
    <property type="entry name" value="CYSTATHIONINE BETA-SYNTHASE"/>
    <property type="match status" value="1"/>
</dbReference>
<evidence type="ECO:0000313" key="11">
    <source>
        <dbReference type="EMBL" id="TVX94557.1"/>
    </source>
</evidence>
<comment type="pathway">
    <text evidence="3">Siderophore biosynthesis.</text>
</comment>
<keyword evidence="8" id="KW-0808">Transferase</keyword>